<organism evidence="2 3">
    <name type="scientific">Discina gigas</name>
    <dbReference type="NCBI Taxonomy" id="1032678"/>
    <lineage>
        <taxon>Eukaryota</taxon>
        <taxon>Fungi</taxon>
        <taxon>Dikarya</taxon>
        <taxon>Ascomycota</taxon>
        <taxon>Pezizomycotina</taxon>
        <taxon>Pezizomycetes</taxon>
        <taxon>Pezizales</taxon>
        <taxon>Discinaceae</taxon>
        <taxon>Discina</taxon>
    </lineage>
</organism>
<dbReference type="Proteomes" id="UP001447188">
    <property type="component" value="Unassembled WGS sequence"/>
</dbReference>
<evidence type="ECO:0000256" key="1">
    <source>
        <dbReference type="SAM" id="SignalP"/>
    </source>
</evidence>
<proteinExistence type="predicted"/>
<protein>
    <submittedName>
        <fullName evidence="2">Uncharacterized protein</fullName>
    </submittedName>
</protein>
<feature type="signal peptide" evidence="1">
    <location>
        <begin position="1"/>
        <end position="19"/>
    </location>
</feature>
<name>A0ABR3G4N1_9PEZI</name>
<feature type="chain" id="PRO_5046460219" evidence="1">
    <location>
        <begin position="20"/>
        <end position="103"/>
    </location>
</feature>
<comment type="caution">
    <text evidence="2">The sequence shown here is derived from an EMBL/GenBank/DDBJ whole genome shotgun (WGS) entry which is preliminary data.</text>
</comment>
<evidence type="ECO:0000313" key="2">
    <source>
        <dbReference type="EMBL" id="KAL0630745.1"/>
    </source>
</evidence>
<dbReference type="EMBL" id="JBBBZM010000395">
    <property type="protein sequence ID" value="KAL0630745.1"/>
    <property type="molecule type" value="Genomic_DNA"/>
</dbReference>
<keyword evidence="1" id="KW-0732">Signal</keyword>
<keyword evidence="3" id="KW-1185">Reference proteome</keyword>
<sequence>MKFLAHLYDLLFAPAGVFDSDSSATCTSDANDFLWSDEFMVNPATGLLMTGGIGGVDMMGNAFGCDMNHNDDSASMFDILWLSANALSADAGSTALCSLVMVL</sequence>
<accession>A0ABR3G4N1</accession>
<gene>
    <name evidence="2" type="ORF">Q9L58_010408</name>
</gene>
<evidence type="ECO:0000313" key="3">
    <source>
        <dbReference type="Proteomes" id="UP001447188"/>
    </source>
</evidence>
<reference evidence="2 3" key="1">
    <citation type="submission" date="2024-02" db="EMBL/GenBank/DDBJ databases">
        <title>Discinaceae phylogenomics.</title>
        <authorList>
            <person name="Dirks A.C."/>
            <person name="James T.Y."/>
        </authorList>
    </citation>
    <scope>NUCLEOTIDE SEQUENCE [LARGE SCALE GENOMIC DNA]</scope>
    <source>
        <strain evidence="2 3">ACD0624</strain>
    </source>
</reference>